<reference evidence="1" key="1">
    <citation type="submission" date="2020-05" db="EMBL/GenBank/DDBJ databases">
        <authorList>
            <person name="Chiriac C."/>
            <person name="Salcher M."/>
            <person name="Ghai R."/>
            <person name="Kavagutti S V."/>
        </authorList>
    </citation>
    <scope>NUCLEOTIDE SEQUENCE</scope>
</reference>
<evidence type="ECO:0000313" key="1">
    <source>
        <dbReference type="EMBL" id="CAB4346485.1"/>
    </source>
</evidence>
<dbReference type="AntiFam" id="ANF00199">
    <property type="entry name" value="Shadow ORF (opposite gltB)"/>
</dbReference>
<sequence>MPLKRFLAKNIQANSPDPRRSPGEVAIDELLLESDRFEDLCTAVRLNRRDAHLGDRLQKPLAKRLDDIALGLVRAVHSVDVTLGSHFGGAVEQQIRVDCARPVADQRGEVMNLARLSAFKNEPCLQPVAKPHQVMVDGGDCQQRRDRRPLCAHPPIGQDHDRRAGGDGIVRLVTEVRKAAAEAVRTFLNWPGDVERVSAEDVALNVAERLKLLVAQDRLIHHELVSVLGRLAQQVALGAN</sequence>
<gene>
    <name evidence="1" type="ORF">UFOPK3547_01369</name>
</gene>
<dbReference type="EMBL" id="CAESAN010000132">
    <property type="protein sequence ID" value="CAB4346485.1"/>
    <property type="molecule type" value="Genomic_DNA"/>
</dbReference>
<organism evidence="1">
    <name type="scientific">freshwater metagenome</name>
    <dbReference type="NCBI Taxonomy" id="449393"/>
    <lineage>
        <taxon>unclassified sequences</taxon>
        <taxon>metagenomes</taxon>
        <taxon>ecological metagenomes</taxon>
    </lineage>
</organism>
<accession>A0A6J5ZWJ4</accession>
<proteinExistence type="predicted"/>
<dbReference type="AlphaFoldDB" id="A0A6J5ZWJ4"/>
<protein>
    <submittedName>
        <fullName evidence="1">Unannotated protein</fullName>
    </submittedName>
</protein>
<name>A0A6J5ZWJ4_9ZZZZ</name>